<sequence>MYQSADRLEKGLSGIPWRDNTSIASYVAESFSSQIVASPQDLLYDGDLRRGSKSTLRATKLRKRLKLRFRPTHDLRNHLYLDRQRGELYVFHHAAFLKEQLWISSSFGSGHYQRGNMPPPPPPLLPRQLLLEVIDSLQRVLFPLDDADSKRLLRHLVNDSDTGFDPSLLRFEYSSFFHVTEDGQDIEGGGDSDSANAGGIGGFGGVRYQYLASRLAELREELENPPPRRWLERQLQRRSSARYVMMVTLAGVVFAVLSLIMSAIQTWIAYEAWKVPHDPSTT</sequence>
<feature type="transmembrane region" description="Helical" evidence="1">
    <location>
        <begin position="243"/>
        <end position="270"/>
    </location>
</feature>
<dbReference type="EMBL" id="JAQQWK010000013">
    <property type="protein sequence ID" value="KAK8017394.1"/>
    <property type="molecule type" value="Genomic_DNA"/>
</dbReference>
<organism evidence="2 3">
    <name type="scientific">Apiospora rasikravindrae</name>
    <dbReference type="NCBI Taxonomy" id="990691"/>
    <lineage>
        <taxon>Eukaryota</taxon>
        <taxon>Fungi</taxon>
        <taxon>Dikarya</taxon>
        <taxon>Ascomycota</taxon>
        <taxon>Pezizomycotina</taxon>
        <taxon>Sordariomycetes</taxon>
        <taxon>Xylariomycetidae</taxon>
        <taxon>Amphisphaeriales</taxon>
        <taxon>Apiosporaceae</taxon>
        <taxon>Apiospora</taxon>
    </lineage>
</organism>
<evidence type="ECO:0000313" key="3">
    <source>
        <dbReference type="Proteomes" id="UP001444661"/>
    </source>
</evidence>
<keyword evidence="1" id="KW-0472">Membrane</keyword>
<protein>
    <submittedName>
        <fullName evidence="2">Uncharacterized protein</fullName>
    </submittedName>
</protein>
<gene>
    <name evidence="2" type="ORF">PG993_013720</name>
</gene>
<comment type="caution">
    <text evidence="2">The sequence shown here is derived from an EMBL/GenBank/DDBJ whole genome shotgun (WGS) entry which is preliminary data.</text>
</comment>
<name>A0ABR1RR06_9PEZI</name>
<proteinExistence type="predicted"/>
<dbReference type="Proteomes" id="UP001444661">
    <property type="component" value="Unassembled WGS sequence"/>
</dbReference>
<reference evidence="2 3" key="1">
    <citation type="submission" date="2023-01" db="EMBL/GenBank/DDBJ databases">
        <title>Analysis of 21 Apiospora genomes using comparative genomics revels a genus with tremendous synthesis potential of carbohydrate active enzymes and secondary metabolites.</title>
        <authorList>
            <person name="Sorensen T."/>
        </authorList>
    </citation>
    <scope>NUCLEOTIDE SEQUENCE [LARGE SCALE GENOMIC DNA]</scope>
    <source>
        <strain evidence="2 3">CBS 33761</strain>
    </source>
</reference>
<evidence type="ECO:0000313" key="2">
    <source>
        <dbReference type="EMBL" id="KAK8017394.1"/>
    </source>
</evidence>
<accession>A0ABR1RR06</accession>
<keyword evidence="1" id="KW-0812">Transmembrane</keyword>
<keyword evidence="1" id="KW-1133">Transmembrane helix</keyword>
<keyword evidence="3" id="KW-1185">Reference proteome</keyword>
<evidence type="ECO:0000256" key="1">
    <source>
        <dbReference type="SAM" id="Phobius"/>
    </source>
</evidence>